<gene>
    <name evidence="15" type="ORF">CLODIP_2_CD08557</name>
</gene>
<organism evidence="15 16">
    <name type="scientific">Cloeon dipterum</name>
    <dbReference type="NCBI Taxonomy" id="197152"/>
    <lineage>
        <taxon>Eukaryota</taxon>
        <taxon>Metazoa</taxon>
        <taxon>Ecdysozoa</taxon>
        <taxon>Arthropoda</taxon>
        <taxon>Hexapoda</taxon>
        <taxon>Insecta</taxon>
        <taxon>Pterygota</taxon>
        <taxon>Palaeoptera</taxon>
        <taxon>Ephemeroptera</taxon>
        <taxon>Pisciforma</taxon>
        <taxon>Baetidae</taxon>
        <taxon>Cloeon</taxon>
    </lineage>
</organism>
<keyword evidence="8" id="KW-0832">Ubl conjugation</keyword>
<evidence type="ECO:0000256" key="11">
    <source>
        <dbReference type="ARBA" id="ARBA00023212"/>
    </source>
</evidence>
<keyword evidence="7" id="KW-0597">Phosphoprotein</keyword>
<dbReference type="GO" id="GO:0005869">
    <property type="term" value="C:dynactin complex"/>
    <property type="evidence" value="ECO:0007669"/>
    <property type="project" value="InterPro"/>
</dbReference>
<reference evidence="15 16" key="1">
    <citation type="submission" date="2020-04" db="EMBL/GenBank/DDBJ databases">
        <authorList>
            <person name="Alioto T."/>
            <person name="Alioto T."/>
            <person name="Gomez Garrido J."/>
        </authorList>
    </citation>
    <scope>NUCLEOTIDE SEQUENCE [LARGE SCALE GENOMIC DNA]</scope>
</reference>
<keyword evidence="9" id="KW-0007">Acetylation</keyword>
<dbReference type="GO" id="GO:0005813">
    <property type="term" value="C:centrosome"/>
    <property type="evidence" value="ECO:0007669"/>
    <property type="project" value="UniProtKB-SubCell"/>
</dbReference>
<evidence type="ECO:0000256" key="7">
    <source>
        <dbReference type="ARBA" id="ARBA00022553"/>
    </source>
</evidence>
<keyword evidence="5" id="KW-0963">Cytoplasm</keyword>
<evidence type="ECO:0000256" key="2">
    <source>
        <dbReference type="ARBA" id="ARBA00004529"/>
    </source>
</evidence>
<protein>
    <recommendedName>
        <fullName evidence="13">Dynactin subunit 4</fullName>
    </recommendedName>
</protein>
<dbReference type="GO" id="GO:0001725">
    <property type="term" value="C:stress fiber"/>
    <property type="evidence" value="ECO:0007669"/>
    <property type="project" value="UniProtKB-SubCell"/>
</dbReference>
<evidence type="ECO:0000256" key="8">
    <source>
        <dbReference type="ARBA" id="ARBA00022843"/>
    </source>
</evidence>
<dbReference type="AlphaFoldDB" id="A0A8S1CI64"/>
<dbReference type="GO" id="GO:0005938">
    <property type="term" value="C:cell cortex"/>
    <property type="evidence" value="ECO:0007669"/>
    <property type="project" value="UniProtKB-SubCell"/>
</dbReference>
<evidence type="ECO:0000256" key="1">
    <source>
        <dbReference type="ARBA" id="ARBA00004300"/>
    </source>
</evidence>
<keyword evidence="10" id="KW-0175">Coiled coil</keyword>
<proteinExistence type="inferred from homology"/>
<evidence type="ECO:0000256" key="13">
    <source>
        <dbReference type="ARBA" id="ARBA00034864"/>
    </source>
</evidence>
<dbReference type="GO" id="GO:0030016">
    <property type="term" value="C:myofibril"/>
    <property type="evidence" value="ECO:0007669"/>
    <property type="project" value="UniProtKB-SubCell"/>
</dbReference>
<dbReference type="Pfam" id="PF05502">
    <property type="entry name" value="Dynactin_p62"/>
    <property type="match status" value="2"/>
</dbReference>
<comment type="subunit">
    <text evidence="14">Subunit of dynactin, a multiprotein complex part of a tripartite complex with dynein and a adapter, such as BICDL1, BICD2 or HOOK3. The dynactin complex is built around ACTR1A/ACTB filament and consists of an actin-related filament composed of a shoulder domain, a pointed end and a barbed end. Its length is defined by its flexible shoulder domain. The soulder is composed of 2 DCTN1 subunits, 4 DCTN2 and 2 DCTN3. The 4 DCNT2 (via N-terminus) bind the ACTR1A filament and act as molecular rulers to determine the length. The pointed end is important for binding dynein-dynactin cargo adapters. Consists of 4 subunits: ACTR10, DCNT4, DCTN5 and DCTN6. The barbed end is composed of a CAPZA1:CAPZB heterodimers, which binds ACTR1A/ACTB filament and dynactin and stabilizes dynactin. Interacts with ATP7B, but not ATP7A, in a copper-dependent manner. Interacts with ANK2; this interaction is required for localization at costameres. Interacts with N4BP2L1.</text>
</comment>
<keyword evidence="11" id="KW-0206">Cytoskeleton</keyword>
<dbReference type="OrthoDB" id="283815at2759"/>
<evidence type="ECO:0000313" key="15">
    <source>
        <dbReference type="EMBL" id="CAB3371159.1"/>
    </source>
</evidence>
<dbReference type="PANTHER" id="PTHR13034:SF2">
    <property type="entry name" value="DYNACTIN SUBUNIT 4"/>
    <property type="match status" value="1"/>
</dbReference>
<name>A0A8S1CI64_9INSE</name>
<evidence type="ECO:0000256" key="9">
    <source>
        <dbReference type="ARBA" id="ARBA00022990"/>
    </source>
</evidence>
<comment type="caution">
    <text evidence="15">The sequence shown here is derived from an EMBL/GenBank/DDBJ whole genome shotgun (WGS) entry which is preliminary data.</text>
</comment>
<evidence type="ECO:0000256" key="14">
    <source>
        <dbReference type="ARBA" id="ARBA00093507"/>
    </source>
</evidence>
<dbReference type="Proteomes" id="UP000494165">
    <property type="component" value="Unassembled WGS sequence"/>
</dbReference>
<dbReference type="EMBL" id="CADEPI010000058">
    <property type="protein sequence ID" value="CAB3371159.1"/>
    <property type="molecule type" value="Genomic_DNA"/>
</dbReference>
<evidence type="ECO:0000256" key="5">
    <source>
        <dbReference type="ARBA" id="ARBA00022490"/>
    </source>
</evidence>
<dbReference type="InterPro" id="IPR008603">
    <property type="entry name" value="DCTN4"/>
</dbReference>
<evidence type="ECO:0000256" key="3">
    <source>
        <dbReference type="ARBA" id="ARBA00004544"/>
    </source>
</evidence>
<keyword evidence="16" id="KW-1185">Reference proteome</keyword>
<comment type="subcellular location">
    <subcellularLocation>
        <location evidence="3">Cytoplasm</location>
        <location evidence="3">Cell cortex</location>
    </subcellularLocation>
    <subcellularLocation>
        <location evidence="1">Cytoplasm</location>
        <location evidence="1">Cytoskeleton</location>
        <location evidence="1">Microtubule organizing center</location>
        <location evidence="1">Centrosome</location>
    </subcellularLocation>
    <subcellularLocation>
        <location evidence="2">Cytoplasm</location>
        <location evidence="2">Cytoskeleton</location>
        <location evidence="2">Stress fiber</location>
    </subcellularLocation>
    <subcellularLocation>
        <location evidence="4">Cytoplasm</location>
        <location evidence="4">Myofibril</location>
    </subcellularLocation>
</comment>
<evidence type="ECO:0000256" key="12">
    <source>
        <dbReference type="ARBA" id="ARBA00034776"/>
    </source>
</evidence>
<sequence length="473" mass="53466">MAFLMYGDPKVKYLCSCGSMKPISRIYFCRHCMKIKCGFCVSHEVDLHYCSNCLENLPSTEARLKKNRCGYCFDCPSCQISLNTRAVSQAVPNPDDPSKMLSKKSYYLVCAFCRWTSREASIPDQNVANGGWPEIDCPNSKRVAELVDHYQEISLQEKDEEERKKKYQVRPSYFHYAEKYGLSAALAKKRMGGTPQRETRTQQSALVPAVASEEVEELSDSVFIEQLELNKVTTIKQRLASPEIQPTVVSQLYPLHKSLLVKRSLRCRDCEHNVSKPEFNPSSTKFKIQLSAFYHVPDVKFLTCEPVFIGKRSELIITVCNPTQHQSSFKMHPFELNLGAKGSGDAEESAPGLKLCLPECARDAQFKINGTIKLPTTEFQLLPRDDTAEFDDSNKGPTFNDDPKVVVWRRGNKIALRMAVSPDADAEGVLSIGFVIEYSYVNTMTTLEKKEPQKVKLKTHILLRPGPIFKSSQ</sequence>
<evidence type="ECO:0000256" key="6">
    <source>
        <dbReference type="ARBA" id="ARBA00022499"/>
    </source>
</evidence>
<evidence type="ECO:0000256" key="10">
    <source>
        <dbReference type="ARBA" id="ARBA00023054"/>
    </source>
</evidence>
<keyword evidence="6" id="KW-1017">Isopeptide bond</keyword>
<accession>A0A8S1CI64</accession>
<evidence type="ECO:0000256" key="4">
    <source>
        <dbReference type="ARBA" id="ARBA00004657"/>
    </source>
</evidence>
<dbReference type="PANTHER" id="PTHR13034">
    <property type="entry name" value="DYNACTIN P62 SUBUNIT"/>
    <property type="match status" value="1"/>
</dbReference>
<comment type="similarity">
    <text evidence="12">Belongs to the dynactin subunit 4 family.</text>
</comment>
<evidence type="ECO:0000313" key="16">
    <source>
        <dbReference type="Proteomes" id="UP000494165"/>
    </source>
</evidence>